<feature type="region of interest" description="Disordered" evidence="1">
    <location>
        <begin position="571"/>
        <end position="595"/>
    </location>
</feature>
<feature type="region of interest" description="Disordered" evidence="1">
    <location>
        <begin position="96"/>
        <end position="147"/>
    </location>
</feature>
<keyword evidence="2" id="KW-0732">Signal</keyword>
<gene>
    <name evidence="3" type="ORF">ACHAW5_010799</name>
</gene>
<keyword evidence="4" id="KW-1185">Reference proteome</keyword>
<comment type="caution">
    <text evidence="3">The sequence shown here is derived from an EMBL/GenBank/DDBJ whole genome shotgun (WGS) entry which is preliminary data.</text>
</comment>
<evidence type="ECO:0000313" key="4">
    <source>
        <dbReference type="Proteomes" id="UP001530315"/>
    </source>
</evidence>
<evidence type="ECO:0000313" key="3">
    <source>
        <dbReference type="EMBL" id="KAL3787550.1"/>
    </source>
</evidence>
<feature type="compositionally biased region" description="Polar residues" evidence="1">
    <location>
        <begin position="1177"/>
        <end position="1189"/>
    </location>
</feature>
<feature type="compositionally biased region" description="Acidic residues" evidence="1">
    <location>
        <begin position="96"/>
        <end position="105"/>
    </location>
</feature>
<feature type="compositionally biased region" description="Acidic residues" evidence="1">
    <location>
        <begin position="624"/>
        <end position="637"/>
    </location>
</feature>
<proteinExistence type="predicted"/>
<evidence type="ECO:0000256" key="1">
    <source>
        <dbReference type="SAM" id="MobiDB-lite"/>
    </source>
</evidence>
<feature type="compositionally biased region" description="Low complexity" evidence="1">
    <location>
        <begin position="112"/>
        <end position="147"/>
    </location>
</feature>
<dbReference type="EMBL" id="JALLAZ020000774">
    <property type="protein sequence ID" value="KAL3787550.1"/>
    <property type="molecule type" value="Genomic_DNA"/>
</dbReference>
<feature type="region of interest" description="Disordered" evidence="1">
    <location>
        <begin position="1169"/>
        <end position="1189"/>
    </location>
</feature>
<feature type="region of interest" description="Disordered" evidence="1">
    <location>
        <begin position="768"/>
        <end position="845"/>
    </location>
</feature>
<dbReference type="AlphaFoldDB" id="A0ABD3PHH6"/>
<feature type="chain" id="PRO_5044750358" evidence="2">
    <location>
        <begin position="27"/>
        <end position="1217"/>
    </location>
</feature>
<feature type="compositionally biased region" description="Acidic residues" evidence="1">
    <location>
        <begin position="798"/>
        <end position="817"/>
    </location>
</feature>
<protein>
    <submittedName>
        <fullName evidence="3">Uncharacterized protein</fullName>
    </submittedName>
</protein>
<feature type="region of interest" description="Disordered" evidence="1">
    <location>
        <begin position="620"/>
        <end position="681"/>
    </location>
</feature>
<dbReference type="Proteomes" id="UP001530315">
    <property type="component" value="Unassembled WGS sequence"/>
</dbReference>
<accession>A0ABD3PHH6</accession>
<feature type="signal peptide" evidence="2">
    <location>
        <begin position="1"/>
        <end position="26"/>
    </location>
</feature>
<reference evidence="3 4" key="1">
    <citation type="submission" date="2024-10" db="EMBL/GenBank/DDBJ databases">
        <title>Updated reference genomes for cyclostephanoid diatoms.</title>
        <authorList>
            <person name="Roberts W.R."/>
            <person name="Alverson A.J."/>
        </authorList>
    </citation>
    <scope>NUCLEOTIDE SEQUENCE [LARGE SCALE GENOMIC DNA]</scope>
    <source>
        <strain evidence="3 4">AJA276-08</strain>
    </source>
</reference>
<feature type="compositionally biased region" description="Acidic residues" evidence="1">
    <location>
        <begin position="781"/>
        <end position="790"/>
    </location>
</feature>
<feature type="compositionally biased region" description="Low complexity" evidence="1">
    <location>
        <begin position="638"/>
        <end position="657"/>
    </location>
</feature>
<sequence>MILSQQRRSLLLLAVLAATIAVVAEAVPAAHHLLRSGNKHRGHASHQHQRALATQSICGSNWGDANDSCLDSCDEDEDCGPGRYCFHYMDCTPAEEEEEEEEEAGAEMVSLSSQASSSSSSSAGTATATTTGAAPSPTATTTTNGAPNYMPAYIASLPVRPSEPTTNAPFVLPVPTPNTLPNPNGNYCGYGYESANKECFHACPSGMDTECPGGRTCHTWLKCTRPDVDPAIYNVCGTSWAHASTTCATRCYLGDEGVCPEGETCWSGVVECEGNENLPPLTAVDVGLVNRTYTQEEIAILLDEEIERERAEEAMKDPNNWWCGTSWSNMLETCAKRCEKDEDCPGPNTWDPPGTCYKTPGGPENCKEIGVPVKDPVPPGSRWCGLSWNDMLETCSAMCEADEDCIAGKCWEATGPGTCQYIGVPVKEKSDPASLWCGIDYEDAMTSCHKPCPTESDDECDDGMSCFAGSECTVAGEMIVREGYRCGTTWDDAATKCGAECQKNEDCDVAAGQECFAEVVCGDELEAGGGMFCGVSWEGTANSCTVSCEVDDDCDEGEWCYWVECEGGDGGDSGGEDKDSSMIEEPEEVETTASCNAEVKECPNGDFVGRAQELDCEFYPCPEGGEEEAADDEDLEEMAASSEPDSSAAGGESPAGGESAGGGEAPSTNSESAGGSDVMTGWGSTPLTHACTSNGSGSCGLCQGDCNSDDDCHKGLLCFSRGAGEMTMVPGCVSGGEEDKPGMDYCYAPFPPEPTTTTDEPIAMASMVSGTEETTTNPWAEEIDDEEETSEPTSVPTAEEDTSVNTWEDDDDEEETSEPTSVPTAEEDTSVNAWEDDDDEEETASTAGELVYARECTEEEPCGPCEGDCDEDSHCAAHLECFMRAKGSVEFVTGCTGLGTAGMDYCYDPNTPTPPPMSASNGEVVGGCSAEVYFCPGGHVVHQDPENNCEFNPCPTSASSMVAASAAADEFDELVPTAMPSTPTPTSDASEAATPPMEEVCDELCLEKLPAELCPTNLTLLNCLEVGLGEICEANGECGTDDKLNNCGTYDVYARVVCGFDTPSQGELMRSTTSPTPSVPPQPLAAAVTSTVAPAPVPNPNAASDILTTNHVASSAGNPTSATVSISDAIANATANANTTQSSSSSLQGPSTPPIQEYESNVAAAFTFDRDQGSGGTNEAASATEDGSSVVGSDEWYWGVIRELRWGLGGTRWGVGL</sequence>
<feature type="compositionally biased region" description="Acidic residues" evidence="1">
    <location>
        <begin position="825"/>
        <end position="843"/>
    </location>
</feature>
<evidence type="ECO:0000256" key="2">
    <source>
        <dbReference type="SAM" id="SignalP"/>
    </source>
</evidence>
<organism evidence="3 4">
    <name type="scientific">Stephanodiscus triporus</name>
    <dbReference type="NCBI Taxonomy" id="2934178"/>
    <lineage>
        <taxon>Eukaryota</taxon>
        <taxon>Sar</taxon>
        <taxon>Stramenopiles</taxon>
        <taxon>Ochrophyta</taxon>
        <taxon>Bacillariophyta</taxon>
        <taxon>Coscinodiscophyceae</taxon>
        <taxon>Thalassiosirophycidae</taxon>
        <taxon>Stephanodiscales</taxon>
        <taxon>Stephanodiscaceae</taxon>
        <taxon>Stephanodiscus</taxon>
    </lineage>
</organism>
<name>A0ABD3PHH6_9STRA</name>
<feature type="compositionally biased region" description="Polar residues" evidence="1">
    <location>
        <begin position="768"/>
        <end position="778"/>
    </location>
</feature>